<comment type="caution">
    <text evidence="2">The sequence shown here is derived from an EMBL/GenBank/DDBJ whole genome shotgun (WGS) entry which is preliminary data.</text>
</comment>
<feature type="domain" description="DJ-1/PfpI" evidence="1">
    <location>
        <begin position="6"/>
        <end position="180"/>
    </location>
</feature>
<protein>
    <submittedName>
        <fullName evidence="2">DJ-1/PfpI family protein</fullName>
    </submittedName>
</protein>
<evidence type="ECO:0000313" key="3">
    <source>
        <dbReference type="Proteomes" id="UP001597294"/>
    </source>
</evidence>
<proteinExistence type="predicted"/>
<organism evidence="2 3">
    <name type="scientific">Kiloniella antarctica</name>
    <dbReference type="NCBI Taxonomy" id="1550907"/>
    <lineage>
        <taxon>Bacteria</taxon>
        <taxon>Pseudomonadati</taxon>
        <taxon>Pseudomonadota</taxon>
        <taxon>Alphaproteobacteria</taxon>
        <taxon>Rhodospirillales</taxon>
        <taxon>Kiloniellaceae</taxon>
        <taxon>Kiloniella</taxon>
    </lineage>
</organism>
<dbReference type="Pfam" id="PF01965">
    <property type="entry name" value="DJ-1_PfpI"/>
    <property type="match status" value="1"/>
</dbReference>
<gene>
    <name evidence="2" type="ORF">ACFSKO_09570</name>
</gene>
<dbReference type="SUPFAM" id="SSF52317">
    <property type="entry name" value="Class I glutamine amidotransferase-like"/>
    <property type="match status" value="1"/>
</dbReference>
<evidence type="ECO:0000313" key="2">
    <source>
        <dbReference type="EMBL" id="MFD2205860.1"/>
    </source>
</evidence>
<dbReference type="InterPro" id="IPR029062">
    <property type="entry name" value="Class_I_gatase-like"/>
</dbReference>
<dbReference type="RefSeq" id="WP_380250879.1">
    <property type="nucleotide sequence ID" value="NZ_JBHUII010000004.1"/>
</dbReference>
<name>A0ABW5BKA1_9PROT</name>
<dbReference type="EMBL" id="JBHUII010000004">
    <property type="protein sequence ID" value="MFD2205860.1"/>
    <property type="molecule type" value="Genomic_DNA"/>
</dbReference>
<keyword evidence="3" id="KW-1185">Reference proteome</keyword>
<sequence length="214" mass="23168">MPNHTIHLAVYNTMADWEVGYVMAYINSPEFQKVPNRYEVKTVGETLEPITTKGGLRILPDLSLDMLIPDNSRMLILPGADTVAEGGIDAFAKMAAHFLKAYVTVAAICGATAALAKIGLLDAVPHTSNARAFLEMMTNYKGTDYYQDVQAITSGPTSTSGTLITASGIAPVAFAVEIFRELDLYSGPTLAAWIKLYQNQDPNGFYELMAEHAA</sequence>
<reference evidence="3" key="1">
    <citation type="journal article" date="2019" name="Int. J. Syst. Evol. Microbiol.">
        <title>The Global Catalogue of Microorganisms (GCM) 10K type strain sequencing project: providing services to taxonomists for standard genome sequencing and annotation.</title>
        <authorList>
            <consortium name="The Broad Institute Genomics Platform"/>
            <consortium name="The Broad Institute Genome Sequencing Center for Infectious Disease"/>
            <person name="Wu L."/>
            <person name="Ma J."/>
        </authorList>
    </citation>
    <scope>NUCLEOTIDE SEQUENCE [LARGE SCALE GENOMIC DNA]</scope>
    <source>
        <strain evidence="3">CGMCC 4.7192</strain>
    </source>
</reference>
<dbReference type="Gene3D" id="3.40.50.880">
    <property type="match status" value="1"/>
</dbReference>
<accession>A0ABW5BKA1</accession>
<evidence type="ECO:0000259" key="1">
    <source>
        <dbReference type="Pfam" id="PF01965"/>
    </source>
</evidence>
<dbReference type="Proteomes" id="UP001597294">
    <property type="component" value="Unassembled WGS sequence"/>
</dbReference>
<dbReference type="InterPro" id="IPR002818">
    <property type="entry name" value="DJ-1/PfpI"/>
</dbReference>